<feature type="compositionally biased region" description="Basic and acidic residues" evidence="1">
    <location>
        <begin position="322"/>
        <end position="339"/>
    </location>
</feature>
<name>A0A165ISM9_9BASI</name>
<dbReference type="InParanoid" id="A0A165ISM9"/>
<evidence type="ECO:0000313" key="2">
    <source>
        <dbReference type="EMBL" id="KZT60926.1"/>
    </source>
</evidence>
<evidence type="ECO:0000313" key="3">
    <source>
        <dbReference type="Proteomes" id="UP000076842"/>
    </source>
</evidence>
<keyword evidence="3" id="KW-1185">Reference proteome</keyword>
<accession>A0A165ISM9</accession>
<sequence>MGRSDDSWKEYTTKLERAAKILIEEAVGDDAQRYYDMNDRMKSIMPEEWLLRVEGGLSDKMLQQSLSASGHSNVLTASASKQVPVMLVERQYNQKMPNITVQPGRTASQEEKARLKEEFAKKIVLTDDMFEGRQIYAYSKVAVPFRRRGKRGNLRRPVPLSIEQSKLRKGFKIGPDKYHMLRLGSRVRLSAIDKEAAAKSLPSADEIEVINVFNKTEANRNVHHKGWCAQCEKHYTDDKIIANAEDRTMCDGPNLGSNQMDFASFAQARAALLAAAEGKQGTDAEDDLDHSGSEEDNAFQDEAAFEEVDSKKKNTVSLVERTSGRKQDKEAAAAKEDEERSRFTLMLGSMSRLSRRFSTSLNKAKAANPSVNFKTIEKRASRLRIHVHDGGAAFDPDGP</sequence>
<gene>
    <name evidence="2" type="ORF">CALCODRAFT_480320</name>
</gene>
<dbReference type="AlphaFoldDB" id="A0A165ISM9"/>
<protein>
    <submittedName>
        <fullName evidence="2">Uncharacterized protein</fullName>
    </submittedName>
</protein>
<proteinExistence type="predicted"/>
<dbReference type="EMBL" id="KV423927">
    <property type="protein sequence ID" value="KZT60926.1"/>
    <property type="molecule type" value="Genomic_DNA"/>
</dbReference>
<organism evidence="2 3">
    <name type="scientific">Calocera cornea HHB12733</name>
    <dbReference type="NCBI Taxonomy" id="1353952"/>
    <lineage>
        <taxon>Eukaryota</taxon>
        <taxon>Fungi</taxon>
        <taxon>Dikarya</taxon>
        <taxon>Basidiomycota</taxon>
        <taxon>Agaricomycotina</taxon>
        <taxon>Dacrymycetes</taxon>
        <taxon>Dacrymycetales</taxon>
        <taxon>Dacrymycetaceae</taxon>
        <taxon>Calocera</taxon>
    </lineage>
</organism>
<feature type="region of interest" description="Disordered" evidence="1">
    <location>
        <begin position="320"/>
        <end position="339"/>
    </location>
</feature>
<reference evidence="2 3" key="1">
    <citation type="journal article" date="2016" name="Mol. Biol. Evol.">
        <title>Comparative Genomics of Early-Diverging Mushroom-Forming Fungi Provides Insights into the Origins of Lignocellulose Decay Capabilities.</title>
        <authorList>
            <person name="Nagy L.G."/>
            <person name="Riley R."/>
            <person name="Tritt A."/>
            <person name="Adam C."/>
            <person name="Daum C."/>
            <person name="Floudas D."/>
            <person name="Sun H."/>
            <person name="Yadav J.S."/>
            <person name="Pangilinan J."/>
            <person name="Larsson K.H."/>
            <person name="Matsuura K."/>
            <person name="Barry K."/>
            <person name="Labutti K."/>
            <person name="Kuo R."/>
            <person name="Ohm R.A."/>
            <person name="Bhattacharya S.S."/>
            <person name="Shirouzu T."/>
            <person name="Yoshinaga Y."/>
            <person name="Martin F.M."/>
            <person name="Grigoriev I.V."/>
            <person name="Hibbett D.S."/>
        </authorList>
    </citation>
    <scope>NUCLEOTIDE SEQUENCE [LARGE SCALE GENOMIC DNA]</scope>
    <source>
        <strain evidence="2 3">HHB12733</strain>
    </source>
</reference>
<evidence type="ECO:0000256" key="1">
    <source>
        <dbReference type="SAM" id="MobiDB-lite"/>
    </source>
</evidence>
<dbReference type="Proteomes" id="UP000076842">
    <property type="component" value="Unassembled WGS sequence"/>
</dbReference>